<dbReference type="EnsemblPlants" id="Bra029077.1">
    <property type="protein sequence ID" value="Bra029077.1-P"/>
    <property type="gene ID" value="Bra029077"/>
</dbReference>
<organism evidence="2 3">
    <name type="scientific">Brassica campestris</name>
    <name type="common">Field mustard</name>
    <dbReference type="NCBI Taxonomy" id="3711"/>
    <lineage>
        <taxon>Eukaryota</taxon>
        <taxon>Viridiplantae</taxon>
        <taxon>Streptophyta</taxon>
        <taxon>Embryophyta</taxon>
        <taxon>Tracheophyta</taxon>
        <taxon>Spermatophyta</taxon>
        <taxon>Magnoliopsida</taxon>
        <taxon>eudicotyledons</taxon>
        <taxon>Gunneridae</taxon>
        <taxon>Pentapetalae</taxon>
        <taxon>rosids</taxon>
        <taxon>malvids</taxon>
        <taxon>Brassicales</taxon>
        <taxon>Brassicaceae</taxon>
        <taxon>Brassiceae</taxon>
        <taxon>Brassica</taxon>
    </lineage>
</organism>
<evidence type="ECO:0000256" key="1">
    <source>
        <dbReference type="SAM" id="MobiDB-lite"/>
    </source>
</evidence>
<reference evidence="2" key="3">
    <citation type="submission" date="2023-03" db="UniProtKB">
        <authorList>
            <consortium name="EnsemblPlants"/>
        </authorList>
    </citation>
    <scope>IDENTIFICATION</scope>
    <source>
        <strain evidence="2">cv. Chiifu-401-42</strain>
    </source>
</reference>
<dbReference type="HOGENOM" id="CLU_1024338_0_0_1"/>
<dbReference type="InParanoid" id="M4EJW1"/>
<dbReference type="Proteomes" id="UP000011750">
    <property type="component" value="Chromosome A03"/>
</dbReference>
<evidence type="ECO:0000313" key="3">
    <source>
        <dbReference type="Proteomes" id="UP000011750"/>
    </source>
</evidence>
<feature type="region of interest" description="Disordered" evidence="1">
    <location>
        <begin position="96"/>
        <end position="131"/>
    </location>
</feature>
<proteinExistence type="predicted"/>
<keyword evidence="3" id="KW-1185">Reference proteome</keyword>
<name>M4EJW1_BRACM</name>
<evidence type="ECO:0000313" key="2">
    <source>
        <dbReference type="EnsemblPlants" id="Bra029077.1-P"/>
    </source>
</evidence>
<sequence length="266" mass="27755">MLLSKRKHRPPFSRSSKAFRRILSARMTKKKLSSSLVISSEIGAAALGSSISGTFNSALASFPVGSPLVPSGFFPLKSVVVSSSLVDSVVVASGPAPPGQSGLPTSPGIPCGSGSSSVEISPSTPLSSSRQASEVDLSHIDALSNGISTGAFDVLARISSDDCGDDLFLVSVDEAELEVDRTDPTFLDASGAVVKVAHVESSPEVTADATLATDSTGCKGSAEQKHLLDKGLDSEHLIHPVEDQDRDNPFFLVKNRKSGRKVTKRH</sequence>
<reference evidence="2 3" key="2">
    <citation type="journal article" date="2018" name="Hortic Res">
        <title>Improved Brassica rapa reference genome by single-molecule sequencing and chromosome conformation capture technologies.</title>
        <authorList>
            <person name="Zhang L."/>
            <person name="Cai X."/>
            <person name="Wu J."/>
            <person name="Liu M."/>
            <person name="Grob S."/>
            <person name="Cheng F."/>
            <person name="Liang J."/>
            <person name="Cai C."/>
            <person name="Liu Z."/>
            <person name="Liu B."/>
            <person name="Wang F."/>
            <person name="Li S."/>
            <person name="Liu F."/>
            <person name="Li X."/>
            <person name="Cheng L."/>
            <person name="Yang W."/>
            <person name="Li M.H."/>
            <person name="Grossniklaus U."/>
            <person name="Zheng H."/>
            <person name="Wang X."/>
        </authorList>
    </citation>
    <scope>NUCLEOTIDE SEQUENCE [LARGE SCALE GENOMIC DNA]</scope>
    <source>
        <strain evidence="2 3">cv. Chiifu-401-42</strain>
    </source>
</reference>
<protein>
    <submittedName>
        <fullName evidence="2">Uncharacterized protein</fullName>
    </submittedName>
</protein>
<reference evidence="2 3" key="1">
    <citation type="journal article" date="2011" name="Nat. Genet.">
        <title>The genome of the mesopolyploid crop species Brassica rapa.</title>
        <authorList>
            <consortium name="Brassica rapa Genome Sequencing Project Consortium"/>
            <person name="Wang X."/>
            <person name="Wang H."/>
            <person name="Wang J."/>
            <person name="Sun R."/>
            <person name="Wu J."/>
            <person name="Liu S."/>
            <person name="Bai Y."/>
            <person name="Mun J.H."/>
            <person name="Bancroft I."/>
            <person name="Cheng F."/>
            <person name="Huang S."/>
            <person name="Li X."/>
            <person name="Hua W."/>
            <person name="Wang J."/>
            <person name="Wang X."/>
            <person name="Freeling M."/>
            <person name="Pires J.C."/>
            <person name="Paterson A.H."/>
            <person name="Chalhoub B."/>
            <person name="Wang B."/>
            <person name="Hayward A."/>
            <person name="Sharpe A.G."/>
            <person name="Park B.S."/>
            <person name="Weisshaar B."/>
            <person name="Liu B."/>
            <person name="Li B."/>
            <person name="Liu B."/>
            <person name="Tong C."/>
            <person name="Song C."/>
            <person name="Duran C."/>
            <person name="Peng C."/>
            <person name="Geng C."/>
            <person name="Koh C."/>
            <person name="Lin C."/>
            <person name="Edwards D."/>
            <person name="Mu D."/>
            <person name="Shen D."/>
            <person name="Soumpourou E."/>
            <person name="Li F."/>
            <person name="Fraser F."/>
            <person name="Conant G."/>
            <person name="Lassalle G."/>
            <person name="King G.J."/>
            <person name="Bonnema G."/>
            <person name="Tang H."/>
            <person name="Wang H."/>
            <person name="Belcram H."/>
            <person name="Zhou H."/>
            <person name="Hirakawa H."/>
            <person name="Abe H."/>
            <person name="Guo H."/>
            <person name="Wang H."/>
            <person name="Jin H."/>
            <person name="Parkin I.A."/>
            <person name="Batley J."/>
            <person name="Kim J.S."/>
            <person name="Just J."/>
            <person name="Li J."/>
            <person name="Xu J."/>
            <person name="Deng J."/>
            <person name="Kim J.A."/>
            <person name="Li J."/>
            <person name="Yu J."/>
            <person name="Meng J."/>
            <person name="Wang J."/>
            <person name="Min J."/>
            <person name="Poulain J."/>
            <person name="Wang J."/>
            <person name="Hatakeyama K."/>
            <person name="Wu K."/>
            <person name="Wang L."/>
            <person name="Fang L."/>
            <person name="Trick M."/>
            <person name="Links M.G."/>
            <person name="Zhao M."/>
            <person name="Jin M."/>
            <person name="Ramchiary N."/>
            <person name="Drou N."/>
            <person name="Berkman P.J."/>
            <person name="Cai Q."/>
            <person name="Huang Q."/>
            <person name="Li R."/>
            <person name="Tabata S."/>
            <person name="Cheng S."/>
            <person name="Zhang S."/>
            <person name="Zhang S."/>
            <person name="Huang S."/>
            <person name="Sato S."/>
            <person name="Sun S."/>
            <person name="Kwon S.J."/>
            <person name="Choi S.R."/>
            <person name="Lee T.H."/>
            <person name="Fan W."/>
            <person name="Zhao X."/>
            <person name="Tan X."/>
            <person name="Xu X."/>
            <person name="Wang Y."/>
            <person name="Qiu Y."/>
            <person name="Yin Y."/>
            <person name="Li Y."/>
            <person name="Du Y."/>
            <person name="Liao Y."/>
            <person name="Lim Y."/>
            <person name="Narusaka Y."/>
            <person name="Wang Y."/>
            <person name="Wang Z."/>
            <person name="Li Z."/>
            <person name="Wang Z."/>
            <person name="Xiong Z."/>
            <person name="Zhang Z."/>
        </authorList>
    </citation>
    <scope>NUCLEOTIDE SEQUENCE [LARGE SCALE GENOMIC DNA]</scope>
    <source>
        <strain evidence="2 3">cv. Chiifu-401-42</strain>
    </source>
</reference>
<feature type="compositionally biased region" description="Low complexity" evidence="1">
    <location>
        <begin position="104"/>
        <end position="131"/>
    </location>
</feature>
<dbReference type="Gramene" id="Bra029077.1">
    <property type="protein sequence ID" value="Bra029077.1-P"/>
    <property type="gene ID" value="Bra029077"/>
</dbReference>
<accession>M4EJW1</accession>
<dbReference type="AlphaFoldDB" id="M4EJW1"/>